<comment type="pathway">
    <text evidence="2">Cofactor biosynthesis; biotin biosynthesis.</text>
</comment>
<evidence type="ECO:0000256" key="6">
    <source>
        <dbReference type="ARBA" id="ARBA00022691"/>
    </source>
</evidence>
<dbReference type="InterPro" id="IPR050602">
    <property type="entry name" value="Malonyl-ACP_OMT"/>
</dbReference>
<dbReference type="SUPFAM" id="SSF53335">
    <property type="entry name" value="S-adenosyl-L-methionine-dependent methyltransferases"/>
    <property type="match status" value="1"/>
</dbReference>
<evidence type="ECO:0000256" key="4">
    <source>
        <dbReference type="ARBA" id="ARBA00022603"/>
    </source>
</evidence>
<accession>A0A3B0W837</accession>
<evidence type="ECO:0000256" key="3">
    <source>
        <dbReference type="ARBA" id="ARBA00012327"/>
    </source>
</evidence>
<organism evidence="9">
    <name type="scientific">hydrothermal vent metagenome</name>
    <dbReference type="NCBI Taxonomy" id="652676"/>
    <lineage>
        <taxon>unclassified sequences</taxon>
        <taxon>metagenomes</taxon>
        <taxon>ecological metagenomes</taxon>
    </lineage>
</organism>
<evidence type="ECO:0000256" key="5">
    <source>
        <dbReference type="ARBA" id="ARBA00022679"/>
    </source>
</evidence>
<dbReference type="InterPro" id="IPR013216">
    <property type="entry name" value="Methyltransf_11"/>
</dbReference>
<comment type="catalytic activity">
    <reaction evidence="1">
        <text>malonyl-[ACP] + S-adenosyl-L-methionine = malonyl-[ACP] methyl ester + S-adenosyl-L-homocysteine</text>
        <dbReference type="Rhea" id="RHEA:17105"/>
        <dbReference type="Rhea" id="RHEA-COMP:9623"/>
        <dbReference type="Rhea" id="RHEA-COMP:9954"/>
        <dbReference type="ChEBI" id="CHEBI:57856"/>
        <dbReference type="ChEBI" id="CHEBI:59789"/>
        <dbReference type="ChEBI" id="CHEBI:78449"/>
        <dbReference type="ChEBI" id="CHEBI:78845"/>
        <dbReference type="EC" id="2.1.1.197"/>
    </reaction>
</comment>
<dbReference type="InterPro" id="IPR029063">
    <property type="entry name" value="SAM-dependent_MTases_sf"/>
</dbReference>
<protein>
    <recommendedName>
        <fullName evidence="3">malonyl-[acyl-carrier protein] O-methyltransferase</fullName>
        <ecNumber evidence="3">2.1.1.197</ecNumber>
    </recommendedName>
</protein>
<dbReference type="PANTHER" id="PTHR13090">
    <property type="entry name" value="ARGININE-HYDROXYLASE NDUFAF5, MITOCHONDRIAL"/>
    <property type="match status" value="1"/>
</dbReference>
<evidence type="ECO:0000256" key="7">
    <source>
        <dbReference type="ARBA" id="ARBA00022756"/>
    </source>
</evidence>
<dbReference type="Pfam" id="PF08241">
    <property type="entry name" value="Methyltransf_11"/>
    <property type="match status" value="1"/>
</dbReference>
<dbReference type="CDD" id="cd02440">
    <property type="entry name" value="AdoMet_MTases"/>
    <property type="match status" value="1"/>
</dbReference>
<dbReference type="EC" id="2.1.1.197" evidence="3"/>
<keyword evidence="5 9" id="KW-0808">Transferase</keyword>
<dbReference type="GO" id="GO:0010340">
    <property type="term" value="F:carboxyl-O-methyltransferase activity"/>
    <property type="evidence" value="ECO:0007669"/>
    <property type="project" value="InterPro"/>
</dbReference>
<feature type="domain" description="Methyltransferase type 11" evidence="8">
    <location>
        <begin position="61"/>
        <end position="157"/>
    </location>
</feature>
<dbReference type="Gene3D" id="3.40.50.150">
    <property type="entry name" value="Vaccinia Virus protein VP39"/>
    <property type="match status" value="1"/>
</dbReference>
<dbReference type="HAMAP" id="MF_00835">
    <property type="entry name" value="BioC"/>
    <property type="match status" value="1"/>
</dbReference>
<dbReference type="GO" id="GO:0102130">
    <property type="term" value="F:malonyl-CoA methyltransferase activity"/>
    <property type="evidence" value="ECO:0007669"/>
    <property type="project" value="UniProtKB-EC"/>
</dbReference>
<proteinExistence type="inferred from homology"/>
<dbReference type="GO" id="GO:0009102">
    <property type="term" value="P:biotin biosynthetic process"/>
    <property type="evidence" value="ECO:0007669"/>
    <property type="project" value="UniProtKB-UniPathway"/>
</dbReference>
<dbReference type="InterPro" id="IPR011814">
    <property type="entry name" value="BioC"/>
</dbReference>
<evidence type="ECO:0000256" key="2">
    <source>
        <dbReference type="ARBA" id="ARBA00004746"/>
    </source>
</evidence>
<dbReference type="AlphaFoldDB" id="A0A3B0W837"/>
<dbReference type="UniPathway" id="UPA00078"/>
<evidence type="ECO:0000259" key="8">
    <source>
        <dbReference type="Pfam" id="PF08241"/>
    </source>
</evidence>
<keyword evidence="6" id="KW-0949">S-adenosyl-L-methionine</keyword>
<dbReference type="PANTHER" id="PTHR13090:SF1">
    <property type="entry name" value="ARGININE-HYDROXYLASE NDUFAF5, MITOCHONDRIAL"/>
    <property type="match status" value="1"/>
</dbReference>
<dbReference type="NCBIfam" id="TIGR02072">
    <property type="entry name" value="BioC"/>
    <property type="match status" value="1"/>
</dbReference>
<evidence type="ECO:0000256" key="1">
    <source>
        <dbReference type="ARBA" id="ARBA00000852"/>
    </source>
</evidence>
<reference evidence="9" key="1">
    <citation type="submission" date="2018-06" db="EMBL/GenBank/DDBJ databases">
        <authorList>
            <person name="Zhirakovskaya E."/>
        </authorList>
    </citation>
    <scope>NUCLEOTIDE SEQUENCE</scope>
</reference>
<keyword evidence="7" id="KW-0093">Biotin biosynthesis</keyword>
<dbReference type="EMBL" id="UOFD01000039">
    <property type="protein sequence ID" value="VAW52085.1"/>
    <property type="molecule type" value="Genomic_DNA"/>
</dbReference>
<evidence type="ECO:0000313" key="9">
    <source>
        <dbReference type="EMBL" id="VAW52085.1"/>
    </source>
</evidence>
<dbReference type="GO" id="GO:0008757">
    <property type="term" value="F:S-adenosylmethionine-dependent methyltransferase activity"/>
    <property type="evidence" value="ECO:0007669"/>
    <property type="project" value="InterPro"/>
</dbReference>
<dbReference type="GO" id="GO:0032259">
    <property type="term" value="P:methylation"/>
    <property type="evidence" value="ECO:0007669"/>
    <property type="project" value="UniProtKB-KW"/>
</dbReference>
<gene>
    <name evidence="9" type="ORF">MNBD_GAMMA06-1372</name>
</gene>
<name>A0A3B0W837_9ZZZZ</name>
<sequence>MNQETTTKNSDAEQYFDQKRVRSAFDRAAEKYQQVAVLQTEVCNRLLEKLEIVKIKPQMILDAGTGTGAAIPALFARYKKAQIVTLDLSENMLLKANQHGNFLRAPQAVCGDIEKLPFTDDSFDLIFSSLSMQWCNDLNAAFVEAKRVLKPGGLYVFTTFGPDTLKELRHSWSTADKKNHVNQFVDMHDIGDALLQDGFAEPVMEAEMLTVTYNTVDALMHDLKAIGANVTSSESKINSKGLGGKAMLKTVRESYEKYRQNDLLPATYEIIYGHAWKTNTDSTKDNTNKQRLVDFGL</sequence>
<keyword evidence="4 9" id="KW-0489">Methyltransferase</keyword>